<keyword evidence="9" id="KW-1185">Reference proteome</keyword>
<dbReference type="PANTHER" id="PTHR30624">
    <property type="entry name" value="UNCHARACTERIZED PROTEIN TLDD AND PMBA"/>
    <property type="match status" value="1"/>
</dbReference>
<dbReference type="Proteomes" id="UP000005317">
    <property type="component" value="Unassembled WGS sequence"/>
</dbReference>
<reference evidence="9" key="1">
    <citation type="journal article" date="2011" name="Stand. Genomic Sci.">
        <title>Genome sequence of the filamentous, gliding Thiothrix nivea neotype strain (JP2(T)).</title>
        <authorList>
            <person name="Lapidus A."/>
            <person name="Nolan M."/>
            <person name="Lucas S."/>
            <person name="Glavina Del Rio T."/>
            <person name="Tice H."/>
            <person name="Cheng J.F."/>
            <person name="Tapia R."/>
            <person name="Han C."/>
            <person name="Goodwin L."/>
            <person name="Pitluck S."/>
            <person name="Liolios K."/>
            <person name="Pagani I."/>
            <person name="Ivanova N."/>
            <person name="Huntemann M."/>
            <person name="Mavromatis K."/>
            <person name="Mikhailova N."/>
            <person name="Pati A."/>
            <person name="Chen A."/>
            <person name="Palaniappan K."/>
            <person name="Land M."/>
            <person name="Brambilla E.M."/>
            <person name="Rohde M."/>
            <person name="Abt B."/>
            <person name="Verbarg S."/>
            <person name="Goker M."/>
            <person name="Bristow J."/>
            <person name="Eisen J.A."/>
            <person name="Markowitz V."/>
            <person name="Hugenholtz P."/>
            <person name="Kyrpides N.C."/>
            <person name="Klenk H.P."/>
            <person name="Woyke T."/>
        </authorList>
    </citation>
    <scope>NUCLEOTIDE SEQUENCE [LARGE SCALE GENOMIC DNA]</scope>
    <source>
        <strain evidence="9">ATCC 35100 / DSM 5205 / JP2</strain>
    </source>
</reference>
<name>A0A656HHF4_THINJ</name>
<dbReference type="Pfam" id="PF19290">
    <property type="entry name" value="PmbA_TldD_2nd"/>
    <property type="match status" value="1"/>
</dbReference>
<dbReference type="RefSeq" id="WP_002708732.1">
    <property type="nucleotide sequence ID" value="NZ_JH651384.1"/>
</dbReference>
<dbReference type="Gene3D" id="3.30.2290.10">
    <property type="entry name" value="PmbA/TldD superfamily"/>
    <property type="match status" value="1"/>
</dbReference>
<organism evidence="8 9">
    <name type="scientific">Thiothrix nivea (strain ATCC 35100 / DSM 5205 / JP2)</name>
    <dbReference type="NCBI Taxonomy" id="870187"/>
    <lineage>
        <taxon>Bacteria</taxon>
        <taxon>Pseudomonadati</taxon>
        <taxon>Pseudomonadota</taxon>
        <taxon>Gammaproteobacteria</taxon>
        <taxon>Thiotrichales</taxon>
        <taxon>Thiotrichaceae</taxon>
        <taxon>Thiothrix</taxon>
    </lineage>
</organism>
<feature type="domain" description="Metalloprotease TldD/E C-terminal" evidence="6">
    <location>
        <begin position="244"/>
        <end position="475"/>
    </location>
</feature>
<evidence type="ECO:0000313" key="9">
    <source>
        <dbReference type="Proteomes" id="UP000005317"/>
    </source>
</evidence>
<keyword evidence="3" id="KW-0378">Hydrolase</keyword>
<evidence type="ECO:0000256" key="2">
    <source>
        <dbReference type="ARBA" id="ARBA00022670"/>
    </source>
</evidence>
<keyword evidence="2" id="KW-0645">Protease</keyword>
<sequence length="479" mass="52534">MMNFQTIINTFKQIAPKVDFWSLRLVLEQSEYLSVRENIVQPPHIGQELGAHITLIDGDGSAYAATSDLSRNGFARALERALLWARLSAKHGILPAATIPRPQQSGHYQSPVAQPWQSTHIGDKIALLQDVNRALNIDERIVDWQASLGHRDIQSLLITSDGIEIRQEFHHVMSGFEAVANKGNQTQYRTGGGSGTARQGGLEQLAAQHFPEGAQQVAEEAIALLDAPDCPSTTASLLLLPSQMMLQIHESIGHPLELDRILGDERNYAGTSFVRPDMCGHYQYGSALLNITFDPSLPTELASYGFDDEGTPTERTYLIRNGILERLLGGALSQTRSELPGVANARASSWNRPPIDRMANLNLEPGKQTLDELVSSIEHGVLMDANRSWSIDDSRNKFQFGCELGRIIEDGEIKGLVKNPNYRGISANFWRNLAAVGNASTFEVWGTPNCGKGEPNQLIHVGHASPACVFNNVEIFGGD</sequence>
<dbReference type="InterPro" id="IPR051463">
    <property type="entry name" value="Peptidase_U62_metallo"/>
</dbReference>
<dbReference type="EMBL" id="JH651384">
    <property type="protein sequence ID" value="EIJ34810.1"/>
    <property type="molecule type" value="Genomic_DNA"/>
</dbReference>
<dbReference type="GO" id="GO:0008237">
    <property type="term" value="F:metallopeptidase activity"/>
    <property type="evidence" value="ECO:0007669"/>
    <property type="project" value="UniProtKB-KW"/>
</dbReference>
<dbReference type="InterPro" id="IPR035068">
    <property type="entry name" value="TldD/PmbA_N"/>
</dbReference>
<feature type="domain" description="Metalloprotease TldD/E N-terminal" evidence="5">
    <location>
        <begin position="22"/>
        <end position="84"/>
    </location>
</feature>
<feature type="domain" description="Metalloprotease TldD/E central" evidence="7">
    <location>
        <begin position="118"/>
        <end position="225"/>
    </location>
</feature>
<proteinExistence type="inferred from homology"/>
<dbReference type="InterPro" id="IPR002510">
    <property type="entry name" value="Metalloprtase-TldD/E_N"/>
</dbReference>
<dbReference type="AlphaFoldDB" id="A0A656HHF4"/>
<dbReference type="GO" id="GO:0006508">
    <property type="term" value="P:proteolysis"/>
    <property type="evidence" value="ECO:0007669"/>
    <property type="project" value="UniProtKB-KW"/>
</dbReference>
<dbReference type="InterPro" id="IPR036059">
    <property type="entry name" value="TldD/PmbA_sf"/>
</dbReference>
<evidence type="ECO:0000259" key="6">
    <source>
        <dbReference type="Pfam" id="PF19289"/>
    </source>
</evidence>
<dbReference type="InterPro" id="IPR045570">
    <property type="entry name" value="Metalloprtase-TldD/E_cen_dom"/>
</dbReference>
<dbReference type="SUPFAM" id="SSF111283">
    <property type="entry name" value="Putative modulator of DNA gyrase, PmbA/TldD"/>
    <property type="match status" value="1"/>
</dbReference>
<dbReference type="GO" id="GO:0005829">
    <property type="term" value="C:cytosol"/>
    <property type="evidence" value="ECO:0007669"/>
    <property type="project" value="TreeGrafter"/>
</dbReference>
<keyword evidence="4" id="KW-0482">Metalloprotease</keyword>
<evidence type="ECO:0000256" key="3">
    <source>
        <dbReference type="ARBA" id="ARBA00022801"/>
    </source>
</evidence>
<dbReference type="InterPro" id="IPR045569">
    <property type="entry name" value="Metalloprtase-TldD/E_C"/>
</dbReference>
<evidence type="ECO:0000259" key="5">
    <source>
        <dbReference type="Pfam" id="PF01523"/>
    </source>
</evidence>
<dbReference type="Pfam" id="PF19289">
    <property type="entry name" value="PmbA_TldD_3rd"/>
    <property type="match status" value="1"/>
</dbReference>
<accession>A0A656HHF4</accession>
<dbReference type="PANTHER" id="PTHR30624:SF10">
    <property type="entry name" value="CONSERVED PROTEIN"/>
    <property type="match status" value="1"/>
</dbReference>
<evidence type="ECO:0000313" key="8">
    <source>
        <dbReference type="EMBL" id="EIJ34810.1"/>
    </source>
</evidence>
<evidence type="ECO:0000259" key="7">
    <source>
        <dbReference type="Pfam" id="PF19290"/>
    </source>
</evidence>
<comment type="similarity">
    <text evidence="1">Belongs to the peptidase U62 family.</text>
</comment>
<gene>
    <name evidence="8" type="ORF">Thini_2251</name>
</gene>
<evidence type="ECO:0000256" key="1">
    <source>
        <dbReference type="ARBA" id="ARBA00005836"/>
    </source>
</evidence>
<protein>
    <submittedName>
        <fullName evidence="8">Peptidase U62 modulator of DNA gyrase</fullName>
    </submittedName>
</protein>
<evidence type="ECO:0000256" key="4">
    <source>
        <dbReference type="ARBA" id="ARBA00023049"/>
    </source>
</evidence>
<dbReference type="Pfam" id="PF01523">
    <property type="entry name" value="PmbA_TldD_1st"/>
    <property type="match status" value="1"/>
</dbReference>